<proteinExistence type="predicted"/>
<sequence>MVTSDVKLDVEAFPAFRELLVDCQDYAALSGCRFQAYAFESNGVTGKANAEEWKAAVQKAMPRVKEFRKRVQAQEPGLVASIDVAYRLISAEGVRSGIVATCQEMGLWPPGVCIPEDDCAFQDTTASLPLIAQRAYNDEMRREREESLQLLYRKATTASFLVDFASEAGLALPNLTESHREMLDEFMKRVEEWSSQGGSSRFDLCPIARAGKALTQGLAKGGQNWDTTTGTAVNLVATALAVAAAAAHQLSRLSGEQLAAETLGVEAGALEVSDGVRECVAVSKRKRGRKAAAVIFQAEGVQEDEGPKAPFDLLKLEEDPSLQAEGAVVDDNGALVNSYYKRFIQAFKDAEKVRPSQLTDAGCISLVTHSHTAMVTFSPGILATRPTGLKRPGVRPGEEIPEHVRFWDDSLGRRKGVVHSRESWGAGYIASPIKAEDKKRQSKWFNVKTWGCWRMAFVLARLQQQDGTDGVLSGVQEGWNC</sequence>
<dbReference type="EMBL" id="CAMXCT010001602">
    <property type="protein sequence ID" value="CAI3991525.1"/>
    <property type="molecule type" value="Genomic_DNA"/>
</dbReference>
<gene>
    <name evidence="1" type="ORF">C1SCF055_LOCUS18424</name>
</gene>
<reference evidence="1" key="1">
    <citation type="submission" date="2022-10" db="EMBL/GenBank/DDBJ databases">
        <authorList>
            <person name="Chen Y."/>
            <person name="Dougan E. K."/>
            <person name="Chan C."/>
            <person name="Rhodes N."/>
            <person name="Thang M."/>
        </authorList>
    </citation>
    <scope>NUCLEOTIDE SEQUENCE</scope>
</reference>
<dbReference type="EMBL" id="CAMXCT030001602">
    <property type="protein sequence ID" value="CAL4778837.1"/>
    <property type="molecule type" value="Genomic_DNA"/>
</dbReference>
<evidence type="ECO:0000313" key="1">
    <source>
        <dbReference type="EMBL" id="CAI3991525.1"/>
    </source>
</evidence>
<dbReference type="AlphaFoldDB" id="A0A9P1CHD9"/>
<dbReference type="OrthoDB" id="250175at2759"/>
<evidence type="ECO:0000313" key="2">
    <source>
        <dbReference type="EMBL" id="CAL4778837.1"/>
    </source>
</evidence>
<organism evidence="1">
    <name type="scientific">Cladocopium goreaui</name>
    <dbReference type="NCBI Taxonomy" id="2562237"/>
    <lineage>
        <taxon>Eukaryota</taxon>
        <taxon>Sar</taxon>
        <taxon>Alveolata</taxon>
        <taxon>Dinophyceae</taxon>
        <taxon>Suessiales</taxon>
        <taxon>Symbiodiniaceae</taxon>
        <taxon>Cladocopium</taxon>
    </lineage>
</organism>
<evidence type="ECO:0000313" key="3">
    <source>
        <dbReference type="Proteomes" id="UP001152797"/>
    </source>
</evidence>
<dbReference type="Proteomes" id="UP001152797">
    <property type="component" value="Unassembled WGS sequence"/>
</dbReference>
<reference evidence="2 3" key="2">
    <citation type="submission" date="2024-05" db="EMBL/GenBank/DDBJ databases">
        <authorList>
            <person name="Chen Y."/>
            <person name="Shah S."/>
            <person name="Dougan E. K."/>
            <person name="Thang M."/>
            <person name="Chan C."/>
        </authorList>
    </citation>
    <scope>NUCLEOTIDE SEQUENCE [LARGE SCALE GENOMIC DNA]</scope>
</reference>
<name>A0A9P1CHD9_9DINO</name>
<dbReference type="EMBL" id="CAMXCT020001602">
    <property type="protein sequence ID" value="CAL1144900.1"/>
    <property type="molecule type" value="Genomic_DNA"/>
</dbReference>
<accession>A0A9P1CHD9</accession>
<keyword evidence="3" id="KW-1185">Reference proteome</keyword>
<comment type="caution">
    <text evidence="1">The sequence shown here is derived from an EMBL/GenBank/DDBJ whole genome shotgun (WGS) entry which is preliminary data.</text>
</comment>
<protein>
    <submittedName>
        <fullName evidence="1">Uncharacterized protein</fullName>
    </submittedName>
</protein>